<dbReference type="AlphaFoldDB" id="A0A2T0R251"/>
<keyword evidence="3" id="KW-1185">Reference proteome</keyword>
<dbReference type="Proteomes" id="UP000238083">
    <property type="component" value="Unassembled WGS sequence"/>
</dbReference>
<dbReference type="OrthoDB" id="4641812at2"/>
<accession>A0A2T0R251</accession>
<dbReference type="RefSeq" id="WP_106212499.1">
    <property type="nucleotide sequence ID" value="NZ_PVZF01000008.1"/>
</dbReference>
<feature type="region of interest" description="Disordered" evidence="1">
    <location>
        <begin position="1"/>
        <end position="59"/>
    </location>
</feature>
<proteinExistence type="predicted"/>
<name>A0A2T0R251_9ACTN</name>
<dbReference type="EMBL" id="PVZF01000008">
    <property type="protein sequence ID" value="PRY13595.1"/>
    <property type="molecule type" value="Genomic_DNA"/>
</dbReference>
<organism evidence="2 3">
    <name type="scientific">Kineococcus rhizosphaerae</name>
    <dbReference type="NCBI Taxonomy" id="559628"/>
    <lineage>
        <taxon>Bacteria</taxon>
        <taxon>Bacillati</taxon>
        <taxon>Actinomycetota</taxon>
        <taxon>Actinomycetes</taxon>
        <taxon>Kineosporiales</taxon>
        <taxon>Kineosporiaceae</taxon>
        <taxon>Kineococcus</taxon>
    </lineage>
</organism>
<evidence type="ECO:0000313" key="3">
    <source>
        <dbReference type="Proteomes" id="UP000238083"/>
    </source>
</evidence>
<evidence type="ECO:0000256" key="1">
    <source>
        <dbReference type="SAM" id="MobiDB-lite"/>
    </source>
</evidence>
<feature type="compositionally biased region" description="Basic and acidic residues" evidence="1">
    <location>
        <begin position="31"/>
        <end position="59"/>
    </location>
</feature>
<reference evidence="2 3" key="1">
    <citation type="submission" date="2018-03" db="EMBL/GenBank/DDBJ databases">
        <title>Genomic Encyclopedia of Archaeal and Bacterial Type Strains, Phase II (KMG-II): from individual species to whole genera.</title>
        <authorList>
            <person name="Goeker M."/>
        </authorList>
    </citation>
    <scope>NUCLEOTIDE SEQUENCE [LARGE SCALE GENOMIC DNA]</scope>
    <source>
        <strain evidence="2 3">DSM 19711</strain>
    </source>
</reference>
<protein>
    <submittedName>
        <fullName evidence="2">Uncharacterized protein</fullName>
    </submittedName>
</protein>
<evidence type="ECO:0000313" key="2">
    <source>
        <dbReference type="EMBL" id="PRY13595.1"/>
    </source>
</evidence>
<comment type="caution">
    <text evidence="2">The sequence shown here is derived from an EMBL/GenBank/DDBJ whole genome shotgun (WGS) entry which is preliminary data.</text>
</comment>
<gene>
    <name evidence="2" type="ORF">CLV37_108265</name>
</gene>
<feature type="compositionally biased region" description="Low complexity" evidence="1">
    <location>
        <begin position="1"/>
        <end position="10"/>
    </location>
</feature>
<sequence length="169" mass="18179">MTDTTTDPTPADTPAPPAEEVDTATTDDTADQDHEAPEDRDEDRGGNREAARRRRELREARAEVDRLTGVLDRMRRSEVERLVGDRLVDAADVWRDGADLAALLDDDGLVDASKVDEVLGTVLEAHPHWAPAAADARRMGATGRGSAPEEVGTGVVGLRQALGHAVGRR</sequence>